<feature type="transmembrane region" description="Helical" evidence="7">
    <location>
        <begin position="117"/>
        <end position="144"/>
    </location>
</feature>
<feature type="transmembrane region" description="Helical" evidence="7">
    <location>
        <begin position="402"/>
        <end position="420"/>
    </location>
</feature>
<dbReference type="RefSeq" id="WP_146502615.1">
    <property type="nucleotide sequence ID" value="NZ_SJPG01000001.1"/>
</dbReference>
<feature type="transmembrane region" description="Helical" evidence="7">
    <location>
        <begin position="318"/>
        <end position="337"/>
    </location>
</feature>
<dbReference type="Pfam" id="PF00361">
    <property type="entry name" value="Proton_antipo_M"/>
    <property type="match status" value="1"/>
</dbReference>
<dbReference type="HAMAP" id="MF_00862">
    <property type="entry name" value="DabB"/>
    <property type="match status" value="1"/>
</dbReference>
<feature type="transmembrane region" description="Helical" evidence="7">
    <location>
        <begin position="432"/>
        <end position="452"/>
    </location>
</feature>
<feature type="domain" description="NADH-Ubiquinone oxidoreductase (complex I) chain 5 N-terminal" evidence="10">
    <location>
        <begin position="71"/>
        <end position="115"/>
    </location>
</feature>
<keyword evidence="11" id="KW-0560">Oxidoreductase</keyword>
<dbReference type="PRINTS" id="PR01434">
    <property type="entry name" value="NADHDHGNASE5"/>
</dbReference>
<keyword evidence="4 7" id="KW-0812">Transmembrane</keyword>
<comment type="similarity">
    <text evidence="7">Belongs to the inorganic carbon transporter (TC 9.A.2) DabB family.</text>
</comment>
<keyword evidence="2 7" id="KW-0813">Transport</keyword>
<dbReference type="AlphaFoldDB" id="A0A5C5XBF5"/>
<dbReference type="GO" id="GO:0015990">
    <property type="term" value="P:electron transport coupled proton transport"/>
    <property type="evidence" value="ECO:0007669"/>
    <property type="project" value="TreeGrafter"/>
</dbReference>
<dbReference type="Proteomes" id="UP000316095">
    <property type="component" value="Unassembled WGS sequence"/>
</dbReference>
<evidence type="ECO:0000259" key="9">
    <source>
        <dbReference type="Pfam" id="PF00361"/>
    </source>
</evidence>
<sequence>MVYAVLLPILLFMGLGLLPVANSIRGTIGIRRLVTSVAALQLAISLIAMTAFIFAGRVPQFLEIISVGESSPIGLNLYYDGYSSLMLLLVSFVGWIICCYSSRYLDGDEYESRYYRWTAFTIAAVSLMVVAGNLLMFFMAWVLTSSGLHMLLTHYAERTAATRAAWTKFFISRIGDIALIMAIVLTFQEYRTFDFPELFAAVRLNVVEGVPASVNSLIIGWLLMLGAVTKSAQFPFHVWLPQTLETPTPVSALMHAGVVNAGGYLIIRVSPMLVYCPGVLETLAVVGGFTACFAAIVMTTQTSVKKMLAYSTVAQMGFMMLQCGLGAFSLAMLHILAHSLYKAYTFLDCGGVIARRAAMVEVVNDTRDKIHAGWAVTASVLITVAILAINFSLFSVNITEKSGGAILGTVMLLAFSTWLAQVFQKTTWKGKLISVLFTAFLISSYTIGYCLVEEMVKASSVPVQVAGSWLVVLLIGLCFGGLLLTHAVTRTGASTPLLDRLYIHASNGFYMEAWYRRQFKQFS</sequence>
<dbReference type="GO" id="GO:0005886">
    <property type="term" value="C:plasma membrane"/>
    <property type="evidence" value="ECO:0007669"/>
    <property type="project" value="UniProtKB-SubCell"/>
</dbReference>
<dbReference type="GO" id="GO:0003954">
    <property type="term" value="F:NADH dehydrogenase activity"/>
    <property type="evidence" value="ECO:0007669"/>
    <property type="project" value="TreeGrafter"/>
</dbReference>
<protein>
    <recommendedName>
        <fullName evidence="7">Probable inorganic carbon transporter subunit DabB</fullName>
    </recommendedName>
</protein>
<evidence type="ECO:0000256" key="3">
    <source>
        <dbReference type="ARBA" id="ARBA00022475"/>
    </source>
</evidence>
<evidence type="ECO:0000256" key="4">
    <source>
        <dbReference type="ARBA" id="ARBA00022692"/>
    </source>
</evidence>
<evidence type="ECO:0000256" key="8">
    <source>
        <dbReference type="RuleBase" id="RU000320"/>
    </source>
</evidence>
<dbReference type="PANTHER" id="PTHR42829">
    <property type="entry name" value="NADH-UBIQUINONE OXIDOREDUCTASE CHAIN 5"/>
    <property type="match status" value="1"/>
</dbReference>
<keyword evidence="3 7" id="KW-1003">Cell membrane</keyword>
<dbReference type="GO" id="GO:0008137">
    <property type="term" value="F:NADH dehydrogenase (ubiquinone) activity"/>
    <property type="evidence" value="ECO:0007669"/>
    <property type="project" value="InterPro"/>
</dbReference>
<dbReference type="InterPro" id="IPR001516">
    <property type="entry name" value="Proton_antipo_N"/>
</dbReference>
<evidence type="ECO:0000256" key="6">
    <source>
        <dbReference type="ARBA" id="ARBA00023136"/>
    </source>
</evidence>
<dbReference type="EMBL" id="SJPG01000001">
    <property type="protein sequence ID" value="TWT60497.1"/>
    <property type="molecule type" value="Genomic_DNA"/>
</dbReference>
<dbReference type="PANTHER" id="PTHR42829:SF1">
    <property type="entry name" value="INORGANIC CARBON TRANSPORTER SUBUNIT DABB-RELATED"/>
    <property type="match status" value="1"/>
</dbReference>
<name>A0A5C5XBF5_9PLAN</name>
<evidence type="ECO:0000313" key="12">
    <source>
        <dbReference type="Proteomes" id="UP000316095"/>
    </source>
</evidence>
<feature type="transmembrane region" description="Helical" evidence="7">
    <location>
        <begin position="164"/>
        <end position="185"/>
    </location>
</feature>
<evidence type="ECO:0000259" key="10">
    <source>
        <dbReference type="Pfam" id="PF00662"/>
    </source>
</evidence>
<feature type="transmembrane region" description="Helical" evidence="7">
    <location>
        <begin position="464"/>
        <end position="484"/>
    </location>
</feature>
<dbReference type="OrthoDB" id="9807568at2"/>
<evidence type="ECO:0000256" key="1">
    <source>
        <dbReference type="ARBA" id="ARBA00004127"/>
    </source>
</evidence>
<keyword evidence="12" id="KW-1185">Reference proteome</keyword>
<feature type="transmembrane region" description="Helical" evidence="7">
    <location>
        <begin position="206"/>
        <end position="228"/>
    </location>
</feature>
<comment type="function">
    <text evidence="7">Part of an energy-coupled inorganic carbon pump.</text>
</comment>
<keyword evidence="6 7" id="KW-0472">Membrane</keyword>
<dbReference type="PRINTS" id="PR01435">
    <property type="entry name" value="NPOXDRDTASE5"/>
</dbReference>
<feature type="transmembrane region" description="Helical" evidence="7">
    <location>
        <begin position="279"/>
        <end position="298"/>
    </location>
</feature>
<dbReference type="InterPro" id="IPR001750">
    <property type="entry name" value="ND/Mrp_TM"/>
</dbReference>
<dbReference type="GO" id="GO:0042773">
    <property type="term" value="P:ATP synthesis coupled electron transport"/>
    <property type="evidence" value="ECO:0007669"/>
    <property type="project" value="InterPro"/>
</dbReference>
<feature type="transmembrane region" description="Helical" evidence="7">
    <location>
        <begin position="248"/>
        <end position="267"/>
    </location>
</feature>
<dbReference type="GO" id="GO:0012505">
    <property type="term" value="C:endomembrane system"/>
    <property type="evidence" value="ECO:0007669"/>
    <property type="project" value="UniProtKB-SubCell"/>
</dbReference>
<dbReference type="InterPro" id="IPR003945">
    <property type="entry name" value="NU5C-like"/>
</dbReference>
<gene>
    <name evidence="11" type="primary">nuoL_2</name>
    <name evidence="7" type="synonym">dabB</name>
    <name evidence="11" type="ORF">Pan54_12110</name>
</gene>
<comment type="caution">
    <text evidence="11">The sequence shown here is derived from an EMBL/GenBank/DDBJ whole genome shotgun (WGS) entry which is preliminary data.</text>
</comment>
<feature type="transmembrane region" description="Helical" evidence="7">
    <location>
        <begin position="374"/>
        <end position="396"/>
    </location>
</feature>
<feature type="transmembrane region" description="Helical" evidence="7">
    <location>
        <begin position="85"/>
        <end position="105"/>
    </location>
</feature>
<feature type="domain" description="NADH:quinone oxidoreductase/Mrp antiporter transmembrane" evidence="9">
    <location>
        <begin position="131"/>
        <end position="358"/>
    </location>
</feature>
<proteinExistence type="inferred from homology"/>
<dbReference type="Pfam" id="PF00662">
    <property type="entry name" value="Proton_antipo_N"/>
    <property type="match status" value="1"/>
</dbReference>
<comment type="subunit">
    <text evidence="7">Forms a complex with DabA.</text>
</comment>
<accession>A0A5C5XBF5</accession>
<evidence type="ECO:0000256" key="7">
    <source>
        <dbReference type="HAMAP-Rule" id="MF_00862"/>
    </source>
</evidence>
<keyword evidence="5 7" id="KW-1133">Transmembrane helix</keyword>
<feature type="transmembrane region" description="Helical" evidence="7">
    <location>
        <begin position="33"/>
        <end position="54"/>
    </location>
</feature>
<reference evidence="11 12" key="1">
    <citation type="submission" date="2019-02" db="EMBL/GenBank/DDBJ databases">
        <title>Deep-cultivation of Planctomycetes and their phenomic and genomic characterization uncovers novel biology.</title>
        <authorList>
            <person name="Wiegand S."/>
            <person name="Jogler M."/>
            <person name="Boedeker C."/>
            <person name="Pinto D."/>
            <person name="Vollmers J."/>
            <person name="Rivas-Marin E."/>
            <person name="Kohn T."/>
            <person name="Peeters S.H."/>
            <person name="Heuer A."/>
            <person name="Rast P."/>
            <person name="Oberbeckmann S."/>
            <person name="Bunk B."/>
            <person name="Jeske O."/>
            <person name="Meyerdierks A."/>
            <person name="Storesund J.E."/>
            <person name="Kallscheuer N."/>
            <person name="Luecker S."/>
            <person name="Lage O.M."/>
            <person name="Pohl T."/>
            <person name="Merkel B.J."/>
            <person name="Hornburger P."/>
            <person name="Mueller R.-W."/>
            <person name="Bruemmer F."/>
            <person name="Labrenz M."/>
            <person name="Spormann A.M."/>
            <person name="Op Den Camp H."/>
            <person name="Overmann J."/>
            <person name="Amann R."/>
            <person name="Jetten M.S.M."/>
            <person name="Mascher T."/>
            <person name="Medema M.H."/>
            <person name="Devos D.P."/>
            <person name="Kaster A.-K."/>
            <person name="Ovreas L."/>
            <person name="Rohde M."/>
            <person name="Galperin M.Y."/>
            <person name="Jogler C."/>
        </authorList>
    </citation>
    <scope>NUCLEOTIDE SEQUENCE [LARGE SCALE GENOMIC DNA]</scope>
    <source>
        <strain evidence="11 12">Pan54</strain>
    </source>
</reference>
<evidence type="ECO:0000256" key="2">
    <source>
        <dbReference type="ARBA" id="ARBA00022448"/>
    </source>
</evidence>
<evidence type="ECO:0000313" key="11">
    <source>
        <dbReference type="EMBL" id="TWT60497.1"/>
    </source>
</evidence>
<dbReference type="InterPro" id="IPR046396">
    <property type="entry name" value="Transporter_DabB"/>
</dbReference>
<evidence type="ECO:0000256" key="5">
    <source>
        <dbReference type="ARBA" id="ARBA00022989"/>
    </source>
</evidence>
<comment type="subcellular location">
    <subcellularLocation>
        <location evidence="7">Cell membrane</location>
        <topology evidence="7">Multi-pass membrane protein</topology>
    </subcellularLocation>
    <subcellularLocation>
        <location evidence="1">Endomembrane system</location>
        <topology evidence="1">Multi-pass membrane protein</topology>
    </subcellularLocation>
    <subcellularLocation>
        <location evidence="8">Membrane</location>
        <topology evidence="8">Multi-pass membrane protein</topology>
    </subcellularLocation>
</comment>
<organism evidence="11 12">
    <name type="scientific">Rubinisphaera italica</name>
    <dbReference type="NCBI Taxonomy" id="2527969"/>
    <lineage>
        <taxon>Bacteria</taxon>
        <taxon>Pseudomonadati</taxon>
        <taxon>Planctomycetota</taxon>
        <taxon>Planctomycetia</taxon>
        <taxon>Planctomycetales</taxon>
        <taxon>Planctomycetaceae</taxon>
        <taxon>Rubinisphaera</taxon>
    </lineage>
</organism>